<dbReference type="Proteomes" id="UP001057427">
    <property type="component" value="Segment"/>
</dbReference>
<accession>A0A9E7SUP8</accession>
<reference evidence="1" key="1">
    <citation type="submission" date="2022-05" db="EMBL/GenBank/DDBJ databases">
        <authorList>
            <person name="Friedrich I."/>
            <person name="Poehlein A."/>
            <person name="Schneider D."/>
            <person name="Hertel R."/>
            <person name="Daniel R."/>
        </authorList>
    </citation>
    <scope>NUCLEOTIDE SEQUENCE</scope>
</reference>
<evidence type="ECO:0000313" key="2">
    <source>
        <dbReference type="Proteomes" id="UP001057427"/>
    </source>
</evidence>
<organism evidence="1 2">
    <name type="scientific">Brevundimonas phage vB_BgoS-Bajun</name>
    <dbReference type="NCBI Taxonomy" id="2948594"/>
    <lineage>
        <taxon>Viruses</taxon>
        <taxon>Duplodnaviria</taxon>
        <taxon>Heunggongvirae</taxon>
        <taxon>Uroviricota</taxon>
        <taxon>Caudoviricetes</taxon>
        <taxon>Dolichocephalovirinae</taxon>
    </lineage>
</organism>
<name>A0A9E7SUP8_9CAUD</name>
<keyword evidence="2" id="KW-1185">Reference proteome</keyword>
<dbReference type="EMBL" id="ON529858">
    <property type="protein sequence ID" value="UTC29647.1"/>
    <property type="molecule type" value="Genomic_DNA"/>
</dbReference>
<gene>
    <name evidence="1" type="ORF">BAJUN_00170</name>
</gene>
<proteinExistence type="predicted"/>
<evidence type="ECO:0000313" key="1">
    <source>
        <dbReference type="EMBL" id="UTC29647.1"/>
    </source>
</evidence>
<protein>
    <submittedName>
        <fullName evidence="1">Uncharacterized protein</fullName>
    </submittedName>
</protein>
<sequence length="125" mass="13287">MTSPIQASASVTPLAPRLPAAKAEWIVDAKAKTSTAALFGGTAVISRHPETQKFHGVFELADKEDADKGVKLTTSLKSAESLLEAQQKFEATVRSSLSKTHPELLGEIEEAEAQERVAAAGKDPF</sequence>